<dbReference type="GO" id="GO:0006355">
    <property type="term" value="P:regulation of DNA-templated transcription"/>
    <property type="evidence" value="ECO:0007669"/>
    <property type="project" value="InterPro"/>
</dbReference>
<dbReference type="FunFam" id="3.40.50.300:FF:000006">
    <property type="entry name" value="DNA-binding transcriptional regulator NtrC"/>
    <property type="match status" value="1"/>
</dbReference>
<dbReference type="SUPFAM" id="SSF52540">
    <property type="entry name" value="P-loop containing nucleoside triphosphate hydrolases"/>
    <property type="match status" value="1"/>
</dbReference>
<dbReference type="Pfam" id="PF25601">
    <property type="entry name" value="AAA_lid_14"/>
    <property type="match status" value="1"/>
</dbReference>
<dbReference type="PROSITE" id="PS00675">
    <property type="entry name" value="SIGMA54_INTERACT_1"/>
    <property type="match status" value="1"/>
</dbReference>
<dbReference type="PANTHER" id="PTHR32071">
    <property type="entry name" value="TRANSCRIPTIONAL REGULATORY PROTEIN"/>
    <property type="match status" value="1"/>
</dbReference>
<dbReference type="InterPro" id="IPR035965">
    <property type="entry name" value="PAS-like_dom_sf"/>
</dbReference>
<dbReference type="InterPro" id="IPR025662">
    <property type="entry name" value="Sigma_54_int_dom_ATP-bd_1"/>
</dbReference>
<dbReference type="KEGG" id="psua:FLK61_23535"/>
<dbReference type="CDD" id="cd00009">
    <property type="entry name" value="AAA"/>
    <property type="match status" value="1"/>
</dbReference>
<organism evidence="4 5">
    <name type="scientific">Paenalkalicoccus suaedae</name>
    <dbReference type="NCBI Taxonomy" id="2592382"/>
    <lineage>
        <taxon>Bacteria</taxon>
        <taxon>Bacillati</taxon>
        <taxon>Bacillota</taxon>
        <taxon>Bacilli</taxon>
        <taxon>Bacillales</taxon>
        <taxon>Bacillaceae</taxon>
        <taxon>Paenalkalicoccus</taxon>
    </lineage>
</organism>
<feature type="domain" description="Sigma-54 factor interaction" evidence="3">
    <location>
        <begin position="338"/>
        <end position="564"/>
    </location>
</feature>
<dbReference type="InterPro" id="IPR058031">
    <property type="entry name" value="AAA_lid_NorR"/>
</dbReference>
<dbReference type="SMART" id="SM00382">
    <property type="entry name" value="AAA"/>
    <property type="match status" value="1"/>
</dbReference>
<dbReference type="Pfam" id="PF08461">
    <property type="entry name" value="WHD_RNase_R"/>
    <property type="match status" value="1"/>
</dbReference>
<evidence type="ECO:0000313" key="5">
    <source>
        <dbReference type="Proteomes" id="UP000318138"/>
    </source>
</evidence>
<dbReference type="Proteomes" id="UP000318138">
    <property type="component" value="Chromosome"/>
</dbReference>
<reference evidence="5" key="1">
    <citation type="submission" date="2019-07" db="EMBL/GenBank/DDBJ databases">
        <title>Bacillus alkalisoli sp. nov. isolated from saline soil.</title>
        <authorList>
            <person name="Sun J.-Q."/>
            <person name="Xu L."/>
        </authorList>
    </citation>
    <scope>NUCLEOTIDE SEQUENCE [LARGE SCALE GENOMIC DNA]</scope>
    <source>
        <strain evidence="5">M4U3P1</strain>
    </source>
</reference>
<dbReference type="Gene3D" id="3.30.450.20">
    <property type="entry name" value="PAS domain"/>
    <property type="match status" value="1"/>
</dbReference>
<protein>
    <submittedName>
        <fullName evidence="4">Sigma 54-interacting transcriptional regulator</fullName>
    </submittedName>
</protein>
<dbReference type="PROSITE" id="PS00676">
    <property type="entry name" value="SIGMA54_INTERACT_2"/>
    <property type="match status" value="1"/>
</dbReference>
<dbReference type="SUPFAM" id="SSF55785">
    <property type="entry name" value="PYP-like sensor domain (PAS domain)"/>
    <property type="match status" value="1"/>
</dbReference>
<dbReference type="InterPro" id="IPR003593">
    <property type="entry name" value="AAA+_ATPase"/>
</dbReference>
<name>A0A859FA57_9BACI</name>
<keyword evidence="5" id="KW-1185">Reference proteome</keyword>
<dbReference type="InterPro" id="IPR013668">
    <property type="entry name" value="RNase_R_HTH_12"/>
</dbReference>
<dbReference type="GO" id="GO:0005524">
    <property type="term" value="F:ATP binding"/>
    <property type="evidence" value="ECO:0007669"/>
    <property type="project" value="UniProtKB-KW"/>
</dbReference>
<evidence type="ECO:0000256" key="1">
    <source>
        <dbReference type="ARBA" id="ARBA00022741"/>
    </source>
</evidence>
<dbReference type="Pfam" id="PF00158">
    <property type="entry name" value="Sigma54_activat"/>
    <property type="match status" value="1"/>
</dbReference>
<dbReference type="PANTHER" id="PTHR32071:SF57">
    <property type="entry name" value="C4-DICARBOXYLATE TRANSPORT TRANSCRIPTIONAL REGULATORY PROTEIN DCTD"/>
    <property type="match status" value="1"/>
</dbReference>
<dbReference type="InterPro" id="IPR036388">
    <property type="entry name" value="WH-like_DNA-bd_sf"/>
</dbReference>
<dbReference type="InterPro" id="IPR027417">
    <property type="entry name" value="P-loop_NTPase"/>
</dbReference>
<sequence>MTMEATEKRTLILVTGSEETKQTLMEQLEDSIGELVTIRAFAVEENVIPELYNETVLLSSELVVEEVSGFLHDCQVIVASRIVNFHFVDQLIELRAGTEVLYVNDYPETVNEAIESLQQVGLDHLKYYPFYPGKKMMKRVAIAVTPGEVELVPDFVERVINVGPRLLDISTVLEVCEVLQLPSYMTKRISNRFILRIIELSRRIASVTQEATQLSRHLMQVVDGVHDGILAVDTSETITVFNGILETLLSVRGKRMVGRHVSDVIMNESLRTFLLSEETEAYMTIEKKELMVHAFTVDADGTKVVTIKNAGEALEMEKKRKRELMKKGYIAKYTLQDIVGRNERLEETKRIAQKLAKSDLTILIEGESGTGKELFASSIHRESPRRNGPFLAVNFSALPEDLVESELFGYEEGAFTGARKGGRIGLFEQANGGTIFLDEIGDVSVKVQARLLRVLQEKELLRIGGDEIIPVDVRVIAATNRNLLDMIEDGAFREDLYHRLKVLFLHLPPLRQRKDDIDQLVRYFIHQAEQSQVRVHPFVFEQLRSYDWFGNVRELKNTIDYMLTVCDGDEIHMKDIPNESFFQQRSRLSLVEEVSAEPEAMLTIPEEELRNVLELVLELSVKQESISRKKVMELARVRNLALTEQQVRYRLEILQERGYVYIQRGRMGTRITEAGKAYLNSVI</sequence>
<dbReference type="Gene3D" id="1.10.10.10">
    <property type="entry name" value="Winged helix-like DNA-binding domain superfamily/Winged helix DNA-binding domain"/>
    <property type="match status" value="1"/>
</dbReference>
<evidence type="ECO:0000313" key="4">
    <source>
        <dbReference type="EMBL" id="QKS69770.1"/>
    </source>
</evidence>
<accession>A0A859FA57</accession>
<dbReference type="Gene3D" id="1.10.8.60">
    <property type="match status" value="1"/>
</dbReference>
<evidence type="ECO:0000256" key="2">
    <source>
        <dbReference type="ARBA" id="ARBA00022840"/>
    </source>
</evidence>
<dbReference type="InterPro" id="IPR025943">
    <property type="entry name" value="Sigma_54_int_dom_ATP-bd_2"/>
</dbReference>
<keyword evidence="2" id="KW-0067">ATP-binding</keyword>
<proteinExistence type="predicted"/>
<dbReference type="EMBL" id="CP041372">
    <property type="protein sequence ID" value="QKS69770.1"/>
    <property type="molecule type" value="Genomic_DNA"/>
</dbReference>
<evidence type="ECO:0000259" key="3">
    <source>
        <dbReference type="PROSITE" id="PS50045"/>
    </source>
</evidence>
<dbReference type="PROSITE" id="PS50045">
    <property type="entry name" value="SIGMA54_INTERACT_4"/>
    <property type="match status" value="1"/>
</dbReference>
<dbReference type="InterPro" id="IPR002078">
    <property type="entry name" value="Sigma_54_int"/>
</dbReference>
<dbReference type="Gene3D" id="3.40.50.300">
    <property type="entry name" value="P-loop containing nucleotide triphosphate hydrolases"/>
    <property type="match status" value="1"/>
</dbReference>
<gene>
    <name evidence="4" type="ORF">FLK61_23535</name>
</gene>
<dbReference type="AlphaFoldDB" id="A0A859FA57"/>
<keyword evidence="1" id="KW-0547">Nucleotide-binding</keyword>
<dbReference type="RefSeq" id="WP_176007812.1">
    <property type="nucleotide sequence ID" value="NZ_CP041372.2"/>
</dbReference>